<evidence type="ECO:0000256" key="1">
    <source>
        <dbReference type="SAM" id="MobiDB-lite"/>
    </source>
</evidence>
<feature type="compositionally biased region" description="Polar residues" evidence="1">
    <location>
        <begin position="8"/>
        <end position="20"/>
    </location>
</feature>
<feature type="region of interest" description="Disordered" evidence="1">
    <location>
        <begin position="1"/>
        <end position="31"/>
    </location>
</feature>
<proteinExistence type="predicted"/>
<feature type="region of interest" description="Disordered" evidence="1">
    <location>
        <begin position="60"/>
        <end position="95"/>
    </location>
</feature>
<dbReference type="EMBL" id="CAEQ01002525">
    <property type="protein sequence ID" value="CCD16987.1"/>
    <property type="molecule type" value="Genomic_DNA"/>
</dbReference>
<evidence type="ECO:0000313" key="3">
    <source>
        <dbReference type="Proteomes" id="UP000000702"/>
    </source>
</evidence>
<organism evidence="2 3">
    <name type="scientific">Trypanosoma congolense (strain IL3000)</name>
    <dbReference type="NCBI Taxonomy" id="1068625"/>
    <lineage>
        <taxon>Eukaryota</taxon>
        <taxon>Discoba</taxon>
        <taxon>Euglenozoa</taxon>
        <taxon>Kinetoplastea</taxon>
        <taxon>Metakinetoplastina</taxon>
        <taxon>Trypanosomatida</taxon>
        <taxon>Trypanosomatidae</taxon>
        <taxon>Trypanosoma</taxon>
        <taxon>Nannomonas</taxon>
    </lineage>
</organism>
<protein>
    <submittedName>
        <fullName evidence="2">WGS project CAEQ00000000 data, annotated contig 729</fullName>
    </submittedName>
</protein>
<gene>
    <name evidence="2" type="ORF">TCIL3000_0_18560</name>
</gene>
<dbReference type="Proteomes" id="UP000000702">
    <property type="component" value="Unassembled WGS sequence"/>
</dbReference>
<keyword evidence="3" id="KW-1185">Reference proteome</keyword>
<evidence type="ECO:0000313" key="2">
    <source>
        <dbReference type="EMBL" id="CCD16987.1"/>
    </source>
</evidence>
<name>F9WI42_TRYCI</name>
<dbReference type="AlphaFoldDB" id="F9WI42"/>
<reference evidence="2 3" key="2">
    <citation type="journal article" date="2012" name="Proc. Natl. Acad. Sci. U.S.A.">
        <title>Antigenic diversity is generated by distinct evolutionary mechanisms in African trypanosome species.</title>
        <authorList>
            <person name="Jackson A.P."/>
            <person name="Berry A."/>
            <person name="Aslett M."/>
            <person name="Allison H.C."/>
            <person name="Burton P."/>
            <person name="Vavrova-Anderson J."/>
            <person name="Brown R."/>
            <person name="Browne H."/>
            <person name="Corton N."/>
            <person name="Hauser H."/>
            <person name="Gamble J."/>
            <person name="Gilderthorp R."/>
            <person name="Marcello L."/>
            <person name="McQuillan J."/>
            <person name="Otto T.D."/>
            <person name="Quail M.A."/>
            <person name="Sanders M.J."/>
            <person name="van Tonder A."/>
            <person name="Ginger M.L."/>
            <person name="Field M.C."/>
            <person name="Barry J.D."/>
            <person name="Hertz-Fowler C."/>
            <person name="Berriman M."/>
        </authorList>
    </citation>
    <scope>NUCLEOTIDE SEQUENCE [LARGE SCALE GENOMIC DNA]</scope>
    <source>
        <strain evidence="2 3">IL3000</strain>
    </source>
</reference>
<sequence>MNGPFSDGTEQNVATPSHLQRPQAFEKSNVRTQQMLSPCSQCMKAKDVLCEPRAVVRGKRNVPSRDGKTTRGCRTRSREKSVISPTRAPPRRSPSVRRIRKVCEDWVVQLREDAEAVQQALQTVVILLSTQRQVLNAKECNGASQLHTFRRERQQCTQIIKNSGMLQDTEVPVEAVEFFAFTPEELNCVRADDSTLQDARDTMGMIADVNDTLAGKRREALNCIRLIGDAKTCLRYIVLLIEEENDRSLYKYVDEVTEFMTCEKEKLDRIEAMYTRA</sequence>
<comment type="caution">
    <text evidence="2">The sequence shown here is derived from an EMBL/GenBank/DDBJ whole genome shotgun (WGS) entry which is preliminary data.</text>
</comment>
<reference evidence="3" key="1">
    <citation type="submission" date="2011-07" db="EMBL/GenBank/DDBJ databases">
        <title>Divergent evolution of antigenic variation in African trypanosomes.</title>
        <authorList>
            <person name="Jackson A.P."/>
            <person name="Berry A."/>
            <person name="Allison H.C."/>
            <person name="Burton P."/>
            <person name="Anderson J."/>
            <person name="Aslett M."/>
            <person name="Brown R."/>
            <person name="Corton N."/>
            <person name="Harris D."/>
            <person name="Hauser H."/>
            <person name="Gamble J."/>
            <person name="Gilderthorp R."/>
            <person name="McQuillan J."/>
            <person name="Quail M.A."/>
            <person name="Sanders M."/>
            <person name="Van Tonder A."/>
            <person name="Ginger M.L."/>
            <person name="Donelson J.E."/>
            <person name="Field M.C."/>
            <person name="Barry J.D."/>
            <person name="Berriman M."/>
            <person name="Hertz-Fowler C."/>
        </authorList>
    </citation>
    <scope>NUCLEOTIDE SEQUENCE [LARGE SCALE GENOMIC DNA]</scope>
    <source>
        <strain evidence="3">IL3000</strain>
    </source>
</reference>
<accession>F9WI42</accession>
<dbReference type="VEuPathDB" id="TriTrypDB:TcIL3000_0_18560"/>